<reference evidence="1" key="1">
    <citation type="journal article" date="2015" name="Nature">
        <title>Complex archaea that bridge the gap between prokaryotes and eukaryotes.</title>
        <authorList>
            <person name="Spang A."/>
            <person name="Saw J.H."/>
            <person name="Jorgensen S.L."/>
            <person name="Zaremba-Niedzwiedzka K."/>
            <person name="Martijn J."/>
            <person name="Lind A.E."/>
            <person name="van Eijk R."/>
            <person name="Schleper C."/>
            <person name="Guy L."/>
            <person name="Ettema T.J."/>
        </authorList>
    </citation>
    <scope>NUCLEOTIDE SEQUENCE</scope>
</reference>
<proteinExistence type="predicted"/>
<accession>A0A0F8Y7T6</accession>
<gene>
    <name evidence="1" type="ORF">LCGC14_2931240</name>
</gene>
<comment type="caution">
    <text evidence="1">The sequence shown here is derived from an EMBL/GenBank/DDBJ whole genome shotgun (WGS) entry which is preliminary data.</text>
</comment>
<name>A0A0F8Y7T6_9ZZZZ</name>
<dbReference type="EMBL" id="LAZR01058519">
    <property type="protein sequence ID" value="KKK69715.1"/>
    <property type="molecule type" value="Genomic_DNA"/>
</dbReference>
<organism evidence="1">
    <name type="scientific">marine sediment metagenome</name>
    <dbReference type="NCBI Taxonomy" id="412755"/>
    <lineage>
        <taxon>unclassified sequences</taxon>
        <taxon>metagenomes</taxon>
        <taxon>ecological metagenomes</taxon>
    </lineage>
</organism>
<dbReference type="AlphaFoldDB" id="A0A0F8Y7T6"/>
<evidence type="ECO:0000313" key="1">
    <source>
        <dbReference type="EMBL" id="KKK69715.1"/>
    </source>
</evidence>
<protein>
    <submittedName>
        <fullName evidence="1">Uncharacterized protein</fullName>
    </submittedName>
</protein>
<sequence length="111" mass="12656">MGEKYIVDEDWVKAEDKKLSDALSTANNTGLRQDIMSMGLANQEKNLVQEQLSLADELETIEHLLRGDILKSVDLIDVAYEAYAVARAEYIQEKEPLKIRFENMAPILEEE</sequence>